<evidence type="ECO:0000313" key="1">
    <source>
        <dbReference type="EMBL" id="KAJ7355591.1"/>
    </source>
</evidence>
<protein>
    <submittedName>
        <fullName evidence="1">Uncharacterized protein</fullName>
    </submittedName>
</protein>
<gene>
    <name evidence="1" type="ORF">DFH08DRAFT_852891</name>
</gene>
<sequence>MPKATLYYLLYTICPRCLVCADGNICSNWMFNLEVEQLVKAELLKPLEYTVGVCRSRDVNSVWPLPDCFQCRDCAVADRRMRV</sequence>
<feature type="non-terminal residue" evidence="1">
    <location>
        <position position="83"/>
    </location>
</feature>
<evidence type="ECO:0000313" key="2">
    <source>
        <dbReference type="Proteomes" id="UP001218218"/>
    </source>
</evidence>
<proteinExistence type="predicted"/>
<dbReference type="EMBL" id="JARIHO010000009">
    <property type="protein sequence ID" value="KAJ7355591.1"/>
    <property type="molecule type" value="Genomic_DNA"/>
</dbReference>
<keyword evidence="2" id="KW-1185">Reference proteome</keyword>
<organism evidence="1 2">
    <name type="scientific">Mycena albidolilacea</name>
    <dbReference type="NCBI Taxonomy" id="1033008"/>
    <lineage>
        <taxon>Eukaryota</taxon>
        <taxon>Fungi</taxon>
        <taxon>Dikarya</taxon>
        <taxon>Basidiomycota</taxon>
        <taxon>Agaricomycotina</taxon>
        <taxon>Agaricomycetes</taxon>
        <taxon>Agaricomycetidae</taxon>
        <taxon>Agaricales</taxon>
        <taxon>Marasmiineae</taxon>
        <taxon>Mycenaceae</taxon>
        <taxon>Mycena</taxon>
    </lineage>
</organism>
<accession>A0AAD7EWV5</accession>
<name>A0AAD7EWV5_9AGAR</name>
<dbReference type="AlphaFoldDB" id="A0AAD7EWV5"/>
<reference evidence="1" key="1">
    <citation type="submission" date="2023-03" db="EMBL/GenBank/DDBJ databases">
        <title>Massive genome expansion in bonnet fungi (Mycena s.s.) driven by repeated elements and novel gene families across ecological guilds.</title>
        <authorList>
            <consortium name="Lawrence Berkeley National Laboratory"/>
            <person name="Harder C.B."/>
            <person name="Miyauchi S."/>
            <person name="Viragh M."/>
            <person name="Kuo A."/>
            <person name="Thoen E."/>
            <person name="Andreopoulos B."/>
            <person name="Lu D."/>
            <person name="Skrede I."/>
            <person name="Drula E."/>
            <person name="Henrissat B."/>
            <person name="Morin E."/>
            <person name="Kohler A."/>
            <person name="Barry K."/>
            <person name="LaButti K."/>
            <person name="Morin E."/>
            <person name="Salamov A."/>
            <person name="Lipzen A."/>
            <person name="Mereny Z."/>
            <person name="Hegedus B."/>
            <person name="Baldrian P."/>
            <person name="Stursova M."/>
            <person name="Weitz H."/>
            <person name="Taylor A."/>
            <person name="Grigoriev I.V."/>
            <person name="Nagy L.G."/>
            <person name="Martin F."/>
            <person name="Kauserud H."/>
        </authorList>
    </citation>
    <scope>NUCLEOTIDE SEQUENCE</scope>
    <source>
        <strain evidence="1">CBHHK002</strain>
    </source>
</reference>
<comment type="caution">
    <text evidence="1">The sequence shown here is derived from an EMBL/GenBank/DDBJ whole genome shotgun (WGS) entry which is preliminary data.</text>
</comment>
<dbReference type="Proteomes" id="UP001218218">
    <property type="component" value="Unassembled WGS sequence"/>
</dbReference>